<protein>
    <recommendedName>
        <fullName evidence="3">Methyltransferase type 11 domain-containing protein</fullName>
    </recommendedName>
</protein>
<proteinExistence type="predicted"/>
<sequence length="264" mass="29656">MFSVLDTCARFILLGKLVFDDFGLLDPITVRRVCTDLPTQKILGKALNNAPNILLHFIHSCPDLEKNLVELADTRCSDPAETCKAKQELVHSFAFELLREKAPALYDALPWHDWDFSIVTDKFRLWRTKLLLCGEGTTVTIEKCRRTAGVYVLEPVEIIARYLEKKGGLEKVKRLKVLRSSSENIPLGPNSVELAIADSVGENPDKAFKELARVSSNILVLCTRPEGLCPPVKWFCEHGFTQDSVRVNPTGAALPCWWFSKSLD</sequence>
<dbReference type="EMBL" id="NOZP01000146">
    <property type="protein sequence ID" value="OYD14618.1"/>
    <property type="molecule type" value="Genomic_DNA"/>
</dbReference>
<accession>A0A235BQL1</accession>
<name>A0A235BQL1_UNCW3</name>
<evidence type="ECO:0000313" key="2">
    <source>
        <dbReference type="Proteomes" id="UP000215559"/>
    </source>
</evidence>
<gene>
    <name evidence="1" type="ORF">CH330_08065</name>
</gene>
<dbReference type="AlphaFoldDB" id="A0A235BQL1"/>
<evidence type="ECO:0000313" key="1">
    <source>
        <dbReference type="EMBL" id="OYD14618.1"/>
    </source>
</evidence>
<dbReference type="Proteomes" id="UP000215559">
    <property type="component" value="Unassembled WGS sequence"/>
</dbReference>
<reference evidence="1 2" key="1">
    <citation type="submission" date="2017-07" db="EMBL/GenBank/DDBJ databases">
        <title>Recovery of genomes from metagenomes via a dereplication, aggregation, and scoring strategy.</title>
        <authorList>
            <person name="Sieber C.M."/>
            <person name="Probst A.J."/>
            <person name="Sharrar A."/>
            <person name="Thomas B.C."/>
            <person name="Hess M."/>
            <person name="Tringe S.G."/>
            <person name="Banfield J.F."/>
        </authorList>
    </citation>
    <scope>NUCLEOTIDE SEQUENCE [LARGE SCALE GENOMIC DNA]</scope>
    <source>
        <strain evidence="1">JGI_Cruoil_03_51_56</strain>
    </source>
</reference>
<organism evidence="1 2">
    <name type="scientific">candidate division WOR-3 bacterium JGI_Cruoil_03_51_56</name>
    <dbReference type="NCBI Taxonomy" id="1973747"/>
    <lineage>
        <taxon>Bacteria</taxon>
        <taxon>Bacteria division WOR-3</taxon>
    </lineage>
</organism>
<comment type="caution">
    <text evidence="1">The sequence shown here is derived from an EMBL/GenBank/DDBJ whole genome shotgun (WGS) entry which is preliminary data.</text>
</comment>
<evidence type="ECO:0008006" key="3">
    <source>
        <dbReference type="Google" id="ProtNLM"/>
    </source>
</evidence>